<gene>
    <name evidence="1" type="ORF">DDR33_05975</name>
</gene>
<dbReference type="OrthoDB" id="883995at2"/>
<accession>A0A2U2PJ11</accession>
<name>A0A2U2PJ11_9SPHI</name>
<dbReference type="RefSeq" id="WP_109414871.1">
    <property type="nucleotide sequence ID" value="NZ_QEAS01000004.1"/>
</dbReference>
<proteinExistence type="predicted"/>
<reference evidence="1 2" key="1">
    <citation type="submission" date="2018-04" db="EMBL/GenBank/DDBJ databases">
        <title>Pedobacter chongqingensis sp. nov., isolated from a rottenly hemp rope.</title>
        <authorList>
            <person name="Cai Y."/>
        </authorList>
    </citation>
    <scope>NUCLEOTIDE SEQUENCE [LARGE SCALE GENOMIC DNA]</scope>
    <source>
        <strain evidence="1 2">FJ4-8</strain>
    </source>
</reference>
<keyword evidence="2" id="KW-1185">Reference proteome</keyword>
<evidence type="ECO:0000313" key="1">
    <source>
        <dbReference type="EMBL" id="PWG81387.1"/>
    </source>
</evidence>
<comment type="caution">
    <text evidence="1">The sequence shown here is derived from an EMBL/GenBank/DDBJ whole genome shotgun (WGS) entry which is preliminary data.</text>
</comment>
<dbReference type="Proteomes" id="UP000245647">
    <property type="component" value="Unassembled WGS sequence"/>
</dbReference>
<protein>
    <submittedName>
        <fullName evidence="1">Uncharacterized protein</fullName>
    </submittedName>
</protein>
<dbReference type="EMBL" id="QEAS01000004">
    <property type="protein sequence ID" value="PWG81387.1"/>
    <property type="molecule type" value="Genomic_DNA"/>
</dbReference>
<evidence type="ECO:0000313" key="2">
    <source>
        <dbReference type="Proteomes" id="UP000245647"/>
    </source>
</evidence>
<organism evidence="1 2">
    <name type="scientific">Pararcticibacter amylolyticus</name>
    <dbReference type="NCBI Taxonomy" id="2173175"/>
    <lineage>
        <taxon>Bacteria</taxon>
        <taxon>Pseudomonadati</taxon>
        <taxon>Bacteroidota</taxon>
        <taxon>Sphingobacteriia</taxon>
        <taxon>Sphingobacteriales</taxon>
        <taxon>Sphingobacteriaceae</taxon>
        <taxon>Pararcticibacter</taxon>
    </lineage>
</organism>
<sequence>MDEKNIRFNGKLKRYFSFSEFQSVLGEPDSTKLLSDEEPCTNIFQEPDGSVHPDAKYLYKNGSRFECSQGKVAIDEVKFGNGDFIVFGNVSLSKQTTLAELKKLFPNAAEHIGIMDVAGEGELQVIQLREDKNNISDGHINIFIRNGKLYSLHWWFPC</sequence>
<dbReference type="AlphaFoldDB" id="A0A2U2PJ11"/>